<gene>
    <name evidence="1" type="ORF">EJF14_10728</name>
</gene>
<keyword evidence="2" id="KW-1185">Reference proteome</keyword>
<accession>A0ACD0WE76</accession>
<keyword evidence="1" id="KW-0808">Transferase</keyword>
<reference evidence="2" key="1">
    <citation type="journal article" date="2019" name="MBio">
        <title>Comparative genomics for the elucidation of multidrug resistance (MDR) in Candida lusitaniae.</title>
        <authorList>
            <person name="Kannan A."/>
            <person name="Asner S.A."/>
            <person name="Trachsel E."/>
            <person name="Kelly S."/>
            <person name="Parker J."/>
            <person name="Sanglard D."/>
        </authorList>
    </citation>
    <scope>NUCLEOTIDE SEQUENCE [LARGE SCALE GENOMIC DNA]</scope>
    <source>
        <strain evidence="2">P1</strain>
    </source>
</reference>
<proteinExistence type="predicted"/>
<evidence type="ECO:0000313" key="2">
    <source>
        <dbReference type="Proteomes" id="UP000326582"/>
    </source>
</evidence>
<protein>
    <submittedName>
        <fullName evidence="1">Dual specificity kinase</fullName>
    </submittedName>
</protein>
<name>A0ACD0WE76_CLALS</name>
<dbReference type="Proteomes" id="UP000326582">
    <property type="component" value="Chromosome 1"/>
</dbReference>
<keyword evidence="1" id="KW-0418">Kinase</keyword>
<evidence type="ECO:0000313" key="1">
    <source>
        <dbReference type="EMBL" id="QFZ25625.1"/>
    </source>
</evidence>
<dbReference type="EMBL" id="CP038484">
    <property type="protein sequence ID" value="QFZ25625.1"/>
    <property type="molecule type" value="Genomic_DNA"/>
</dbReference>
<sequence length="782" mass="88328">MLNMLLLNIEPADDKGPRYIRADHYKKVSFGFRIMSNLSPSFNTRFASIGIATDADAARPPKKPAKKSYPASLYPENYHRETATTPSRAPVLSTAKRAVSRHSNPLKQINSSSTATKRHLNRPLAESADPETQSPCKSKPRKAPDLSQCSFMKETSSSRNRQALAEKQARQAERSSIQTRAASHSEIYNRRPGHLGTKKRLFPKSAKSTDLASLATKNANVPEHTSPRHVSTAYTNRDKEDVYARLYNNALKSKTRLDKSRNTSNRRPSSRSRSPNCPSIPLEATMFDGSRSMDSRKPWTVNDVYQIIFAADPSIFNETNSSDFSIPPVAGTDPRQLLDSTEGAALSIFERGELMRKSNVYYLPNLGSGRDESSINISSFKNNYGFDDLEGNYVIHQGDHIEYRYEILRILGTGSFGNVVLCADRKYQNHVDSRKVAIKIIKNELDWSLQAVSEIKLLKSLNTPPHASQYIMNYCDHFHFRGHMCIVSEVLSLNLYTFLELTSFSGVRLALLRKFARDILRGLSFIHDTHIIHCDIKPENIMIKLPPYYDPNQTSISDFLVKIIDFGSSCYENETSYSYIQSRFYRAPEVILGAQYGSEIDIWSFGCVIAELFSGTPLLPGKSELEQMGLILEMFGAPSCTYIINERKRLMRQVKIARSKGLSDPLVSDPSSLLSKGKPPVDERKIKKTLLYSLFNLEGKLNLKFLNTQLQSVSHKTSAPSPFKRTIKPNSKSIEVALRLHSSHEDRNDISHFSKFLHSIFRFERETRATATELLGHVFLNE</sequence>
<organism evidence="1 2">
    <name type="scientific">Clavispora lusitaniae</name>
    <name type="common">Candida lusitaniae</name>
    <dbReference type="NCBI Taxonomy" id="36911"/>
    <lineage>
        <taxon>Eukaryota</taxon>
        <taxon>Fungi</taxon>
        <taxon>Dikarya</taxon>
        <taxon>Ascomycota</taxon>
        <taxon>Saccharomycotina</taxon>
        <taxon>Pichiomycetes</taxon>
        <taxon>Metschnikowiaceae</taxon>
        <taxon>Clavispora</taxon>
    </lineage>
</organism>